<dbReference type="RefSeq" id="WP_197660278.1">
    <property type="nucleotide sequence ID" value="NZ_JAEAGR010000003.1"/>
</dbReference>
<organism evidence="2 3">
    <name type="scientific">Mobilitalea sibirica</name>
    <dbReference type="NCBI Taxonomy" id="1462919"/>
    <lineage>
        <taxon>Bacteria</taxon>
        <taxon>Bacillati</taxon>
        <taxon>Bacillota</taxon>
        <taxon>Clostridia</taxon>
        <taxon>Lachnospirales</taxon>
        <taxon>Lachnospiraceae</taxon>
        <taxon>Mobilitalea</taxon>
    </lineage>
</organism>
<dbReference type="InterPro" id="IPR052912">
    <property type="entry name" value="UPF0111_domain"/>
</dbReference>
<gene>
    <name evidence="2" type="ORF">I5677_03980</name>
</gene>
<dbReference type="AlphaFoldDB" id="A0A8J7KZE7"/>
<dbReference type="PANTHER" id="PTHR37298:SF1">
    <property type="entry name" value="UPF0111 PROTEIN YKAA"/>
    <property type="match status" value="1"/>
</dbReference>
<proteinExistence type="inferred from homology"/>
<dbReference type="EMBL" id="JAEAGR010000003">
    <property type="protein sequence ID" value="MBH1940053.1"/>
    <property type="molecule type" value="Genomic_DNA"/>
</dbReference>
<protein>
    <submittedName>
        <fullName evidence="2">DUF47 family protein</fullName>
    </submittedName>
</protein>
<name>A0A8J7KZE7_9FIRM</name>
<dbReference type="Pfam" id="PF01865">
    <property type="entry name" value="PhoU_div"/>
    <property type="match status" value="1"/>
</dbReference>
<dbReference type="Gene3D" id="1.20.58.220">
    <property type="entry name" value="Phosphate transport system protein phou homolog 2, domain 2"/>
    <property type="match status" value="1"/>
</dbReference>
<keyword evidence="3" id="KW-1185">Reference proteome</keyword>
<dbReference type="InterPro" id="IPR038078">
    <property type="entry name" value="PhoU-like_sf"/>
</dbReference>
<sequence length="207" mass="24240">MSRKNAYNYFEALAKMSQHSYEAAQSLHKILRSYNTRQLPQHVQSMHIIEHAADTVRHFMTKQLAKEFLPPLDREDILYLSQKIDDVTDSIEDVLLYIHMINLDSIRVEMIKMSTLIEQCCESMFKACVELKNFKTSKDLAAIIIEINKLEEEGDKIFYGAIRNFTKSLKDSYELYLRIEVINRLERCLNNCEEVADLIELVIIKNT</sequence>
<dbReference type="InterPro" id="IPR018445">
    <property type="entry name" value="Put_Phosphate_transp_reg"/>
</dbReference>
<comment type="caution">
    <text evidence="2">The sequence shown here is derived from an EMBL/GenBank/DDBJ whole genome shotgun (WGS) entry which is preliminary data.</text>
</comment>
<evidence type="ECO:0000313" key="2">
    <source>
        <dbReference type="EMBL" id="MBH1940053.1"/>
    </source>
</evidence>
<comment type="similarity">
    <text evidence="1">Belongs to the UPF0111 family.</text>
</comment>
<dbReference type="PANTHER" id="PTHR37298">
    <property type="entry name" value="UPF0111 PROTEIN YKAA"/>
    <property type="match status" value="1"/>
</dbReference>
<evidence type="ECO:0000313" key="3">
    <source>
        <dbReference type="Proteomes" id="UP000623269"/>
    </source>
</evidence>
<dbReference type="Proteomes" id="UP000623269">
    <property type="component" value="Unassembled WGS sequence"/>
</dbReference>
<evidence type="ECO:0000256" key="1">
    <source>
        <dbReference type="ARBA" id="ARBA00008591"/>
    </source>
</evidence>
<reference evidence="2" key="1">
    <citation type="submission" date="2020-12" db="EMBL/GenBank/DDBJ databases">
        <title>M. sibirica DSM 26468T genome.</title>
        <authorList>
            <person name="Thieme N."/>
            <person name="Rettenmaier R."/>
            <person name="Zverlov V."/>
            <person name="Liebl W."/>
        </authorList>
    </citation>
    <scope>NUCLEOTIDE SEQUENCE</scope>
    <source>
        <strain evidence="2">DSM 26468</strain>
    </source>
</reference>
<accession>A0A8J7KZE7</accession>